<feature type="transmembrane region" description="Helical" evidence="6">
    <location>
        <begin position="78"/>
        <end position="97"/>
    </location>
</feature>
<keyword evidence="4 6" id="KW-1133">Transmembrane helix</keyword>
<dbReference type="InterPro" id="IPR052053">
    <property type="entry name" value="IM_YidH-like"/>
</dbReference>
<accession>A0ABR4ANJ4</accession>
<feature type="transmembrane region" description="Helical" evidence="6">
    <location>
        <begin position="117"/>
        <end position="138"/>
    </location>
</feature>
<dbReference type="PANTHER" id="PTHR34187:SF2">
    <property type="entry name" value="DUF202 DOMAIN-CONTAINING PROTEIN"/>
    <property type="match status" value="1"/>
</dbReference>
<reference evidence="8 9" key="1">
    <citation type="submission" date="2024-09" db="EMBL/GenBank/DDBJ databases">
        <title>Rethinking Asexuality: The Enigmatic Case of Functional Sexual Genes in Lepraria (Stereocaulaceae).</title>
        <authorList>
            <person name="Doellman M."/>
            <person name="Sun Y."/>
            <person name="Barcenas-Pena A."/>
            <person name="Lumbsch H.T."/>
            <person name="Grewe F."/>
        </authorList>
    </citation>
    <scope>NUCLEOTIDE SEQUENCE [LARGE SCALE GENOMIC DNA]</scope>
    <source>
        <strain evidence="8 9">Mercado 3170</strain>
    </source>
</reference>
<dbReference type="Pfam" id="PF02656">
    <property type="entry name" value="DUF202"/>
    <property type="match status" value="1"/>
</dbReference>
<evidence type="ECO:0000256" key="2">
    <source>
        <dbReference type="ARBA" id="ARBA00022475"/>
    </source>
</evidence>
<evidence type="ECO:0000256" key="3">
    <source>
        <dbReference type="ARBA" id="ARBA00022692"/>
    </source>
</evidence>
<evidence type="ECO:0000256" key="5">
    <source>
        <dbReference type="ARBA" id="ARBA00023136"/>
    </source>
</evidence>
<dbReference type="InterPro" id="IPR003807">
    <property type="entry name" value="DUF202"/>
</dbReference>
<evidence type="ECO:0000313" key="8">
    <source>
        <dbReference type="EMBL" id="KAL2047324.1"/>
    </source>
</evidence>
<keyword evidence="9" id="KW-1185">Reference proteome</keyword>
<sequence>MFSRLRTPILRNTGSVARDHLASERTFLAWLRTGLGFVALGIAVERFSQLDITALQPQASKASLERRQRAYELQKERAQVLVVGLMATGSGSIAYGAARYLSNMRMLEKGLFKPSFWGSGGLTVAVVGIVGAATWGALRDEEDEKS</sequence>
<name>A0ABR4ANJ4_9LECA</name>
<feature type="domain" description="DUF202" evidence="7">
    <location>
        <begin position="18"/>
        <end position="106"/>
    </location>
</feature>
<evidence type="ECO:0000256" key="6">
    <source>
        <dbReference type="SAM" id="Phobius"/>
    </source>
</evidence>
<gene>
    <name evidence="8" type="ORF">N7G274_001345</name>
</gene>
<dbReference type="PANTHER" id="PTHR34187">
    <property type="entry name" value="FGR18P"/>
    <property type="match status" value="1"/>
</dbReference>
<comment type="caution">
    <text evidence="8">The sequence shown here is derived from an EMBL/GenBank/DDBJ whole genome shotgun (WGS) entry which is preliminary data.</text>
</comment>
<keyword evidence="3 6" id="KW-0812">Transmembrane</keyword>
<organism evidence="8 9">
    <name type="scientific">Stereocaulon virgatum</name>
    <dbReference type="NCBI Taxonomy" id="373712"/>
    <lineage>
        <taxon>Eukaryota</taxon>
        <taxon>Fungi</taxon>
        <taxon>Dikarya</taxon>
        <taxon>Ascomycota</taxon>
        <taxon>Pezizomycotina</taxon>
        <taxon>Lecanoromycetes</taxon>
        <taxon>OSLEUM clade</taxon>
        <taxon>Lecanoromycetidae</taxon>
        <taxon>Lecanorales</taxon>
        <taxon>Lecanorineae</taxon>
        <taxon>Stereocaulaceae</taxon>
        <taxon>Stereocaulon</taxon>
    </lineage>
</organism>
<keyword evidence="2" id="KW-1003">Cell membrane</keyword>
<evidence type="ECO:0000259" key="7">
    <source>
        <dbReference type="Pfam" id="PF02656"/>
    </source>
</evidence>
<protein>
    <recommendedName>
        <fullName evidence="7">DUF202 domain-containing protein</fullName>
    </recommendedName>
</protein>
<proteinExistence type="predicted"/>
<evidence type="ECO:0000256" key="1">
    <source>
        <dbReference type="ARBA" id="ARBA00004651"/>
    </source>
</evidence>
<evidence type="ECO:0000256" key="4">
    <source>
        <dbReference type="ARBA" id="ARBA00022989"/>
    </source>
</evidence>
<keyword evidence="5 6" id="KW-0472">Membrane</keyword>
<dbReference type="EMBL" id="JBEFKJ010000003">
    <property type="protein sequence ID" value="KAL2047324.1"/>
    <property type="molecule type" value="Genomic_DNA"/>
</dbReference>
<dbReference type="Proteomes" id="UP001590950">
    <property type="component" value="Unassembled WGS sequence"/>
</dbReference>
<evidence type="ECO:0000313" key="9">
    <source>
        <dbReference type="Proteomes" id="UP001590950"/>
    </source>
</evidence>
<comment type="subcellular location">
    <subcellularLocation>
        <location evidence="1">Cell membrane</location>
        <topology evidence="1">Multi-pass membrane protein</topology>
    </subcellularLocation>
</comment>